<evidence type="ECO:0000256" key="3">
    <source>
        <dbReference type="ARBA" id="ARBA00022553"/>
    </source>
</evidence>
<feature type="region of interest" description="Disordered" evidence="10">
    <location>
        <begin position="524"/>
        <end position="662"/>
    </location>
</feature>
<organism evidence="11 12">
    <name type="scientific">[Torrubiella] hemipterigena</name>
    <dbReference type="NCBI Taxonomy" id="1531966"/>
    <lineage>
        <taxon>Eukaryota</taxon>
        <taxon>Fungi</taxon>
        <taxon>Dikarya</taxon>
        <taxon>Ascomycota</taxon>
        <taxon>Pezizomycotina</taxon>
        <taxon>Sordariomycetes</taxon>
        <taxon>Hypocreomycetidae</taxon>
        <taxon>Hypocreales</taxon>
        <taxon>Clavicipitaceae</taxon>
        <taxon>Clavicipitaceae incertae sedis</taxon>
        <taxon>'Torrubiella' clade</taxon>
    </lineage>
</organism>
<evidence type="ECO:0000256" key="5">
    <source>
        <dbReference type="ARBA" id="ARBA00023172"/>
    </source>
</evidence>
<dbReference type="HAMAP" id="MF_03110">
    <property type="entry name" value="Endonuc_su_Slx4"/>
    <property type="match status" value="1"/>
</dbReference>
<feature type="region of interest" description="Disordered" evidence="10">
    <location>
        <begin position="223"/>
        <end position="242"/>
    </location>
</feature>
<dbReference type="GO" id="GO:0006281">
    <property type="term" value="P:DNA repair"/>
    <property type="evidence" value="ECO:0007669"/>
    <property type="project" value="UniProtKB-UniRule"/>
</dbReference>
<keyword evidence="4 9" id="KW-0227">DNA damage</keyword>
<sequence>MTSSAAFLSSPAAGTSPRKPLMLSSSPDLPSVDEIASQSAARTSLFFKSPSQKASITDLTGRQHGSPSPQSTMRRRSPPKFKNASTTLPPVPNPATSQNTTTHQSNSIGSVPLAEPALPVSDEVAPSKPKPITNAKRAPKDKQKSTEPLNLEMASARRTDWTPPAQGNQVIIDLEPSASQDGQPIQNFGQLLETFRLKDTTTKQDEEGIRKRKLTECTSLPVSVTKNDEKSPVKKKATKPKKKPLTITELAVAAYREPDPTEAVNPAIPDMLPGVTVSEADSNPAALPVKQTKPRKRTAKAPKKKKLVPPKQILLSPGAAREQMSRQDLIFGTSSQLAGEHSPTFLRDLAAAMRESNVIDVDDVTPINSDAIEPPPERRSLWEAAARDEEGDLFDVEIIDMVNAPSLPPSSAKADDPFGYGVAISNGDDSFVNLSDILEASSPPRSQNTINTKTTPGRQPEITSDASKAVTSDAPATTNITKPNYNLYTDTQLGVAIASYGFKEVKKRSAQIALLEKCWQSKNSSVPSSRLFSCSSGSQQPSTPQRSAPLPASQASDVSLEFPEPPPSAQPVESPKRGRGHLRKTPLGLATPMPTPSTAGSKPKTLSTQTQSAQAVIEIPDSESESEQLVQASRSSSPEEALSPANGADLSIGPDSDIQTPLSASQANQELAVFDYITKAIQSLPRSKDENNPSWHEKILMYDPIIIEELAAWLNTGTLTKMGYDDEVNGSDVKRWCESKSICCVWKINLRGNERKRL</sequence>
<feature type="compositionally biased region" description="Polar residues" evidence="10">
    <location>
        <begin position="443"/>
        <end position="477"/>
    </location>
</feature>
<evidence type="ECO:0000256" key="10">
    <source>
        <dbReference type="SAM" id="MobiDB-lite"/>
    </source>
</evidence>
<name>A0A0A1TG81_9HYPO</name>
<gene>
    <name evidence="9" type="primary">SLX4</name>
    <name evidence="11" type="ORF">VHEMI05088</name>
</gene>
<protein>
    <recommendedName>
        <fullName evidence="8 9">Structure-specific endonuclease subunit SLX4</fullName>
    </recommendedName>
</protein>
<feature type="compositionally biased region" description="Low complexity" evidence="10">
    <location>
        <begin position="96"/>
        <end position="107"/>
    </location>
</feature>
<dbReference type="Proteomes" id="UP000039046">
    <property type="component" value="Unassembled WGS sequence"/>
</dbReference>
<evidence type="ECO:0000256" key="1">
    <source>
        <dbReference type="ARBA" id="ARBA00004123"/>
    </source>
</evidence>
<feature type="compositionally biased region" description="Polar residues" evidence="10">
    <location>
        <begin position="627"/>
        <end position="638"/>
    </location>
</feature>
<dbReference type="GO" id="GO:0017108">
    <property type="term" value="F:5'-flap endonuclease activity"/>
    <property type="evidence" value="ECO:0007669"/>
    <property type="project" value="InterPro"/>
</dbReference>
<reference evidence="11 12" key="1">
    <citation type="journal article" date="2015" name="Genome Announc.">
        <title>Draft Genome Sequence and Gene Annotation of the Entomopathogenic Fungus Verticillium hemipterigenum.</title>
        <authorList>
            <person name="Horn F."/>
            <person name="Habel A."/>
            <person name="Scharf D.H."/>
            <person name="Dworschak J."/>
            <person name="Brakhage A.A."/>
            <person name="Guthke R."/>
            <person name="Hertweck C."/>
            <person name="Linde J."/>
        </authorList>
    </citation>
    <scope>NUCLEOTIDE SEQUENCE [LARGE SCALE GENOMIC DNA]</scope>
</reference>
<feature type="compositionally biased region" description="Polar residues" evidence="10">
    <location>
        <begin position="49"/>
        <end position="72"/>
    </location>
</feature>
<proteinExistence type="inferred from homology"/>
<keyword evidence="3 9" id="KW-0597">Phosphoprotein</keyword>
<evidence type="ECO:0000256" key="7">
    <source>
        <dbReference type="ARBA" id="ARBA00023242"/>
    </source>
</evidence>
<dbReference type="EMBL" id="CDHN01000002">
    <property type="protein sequence ID" value="CEJ89233.1"/>
    <property type="molecule type" value="Genomic_DNA"/>
</dbReference>
<evidence type="ECO:0000256" key="8">
    <source>
        <dbReference type="ARBA" id="ARBA00029496"/>
    </source>
</evidence>
<evidence type="ECO:0000256" key="4">
    <source>
        <dbReference type="ARBA" id="ARBA00022763"/>
    </source>
</evidence>
<dbReference type="AlphaFoldDB" id="A0A0A1TG81"/>
<dbReference type="GO" id="GO:0033557">
    <property type="term" value="C:Slx1-Slx4 complex"/>
    <property type="evidence" value="ECO:0007669"/>
    <property type="project" value="UniProtKB-UniRule"/>
</dbReference>
<feature type="compositionally biased region" description="Basic residues" evidence="10">
    <location>
        <begin position="233"/>
        <end position="242"/>
    </location>
</feature>
<dbReference type="InterPro" id="IPR027784">
    <property type="entry name" value="Slx4_ascomycetes"/>
</dbReference>
<feature type="region of interest" description="Disordered" evidence="10">
    <location>
        <begin position="440"/>
        <end position="477"/>
    </location>
</feature>
<evidence type="ECO:0000256" key="2">
    <source>
        <dbReference type="ARBA" id="ARBA00006661"/>
    </source>
</evidence>
<keyword evidence="12" id="KW-1185">Reference proteome</keyword>
<dbReference type="HOGENOM" id="CLU_005957_0_0_1"/>
<evidence type="ECO:0000256" key="6">
    <source>
        <dbReference type="ARBA" id="ARBA00023204"/>
    </source>
</evidence>
<dbReference type="Pfam" id="PF09494">
    <property type="entry name" value="Slx4"/>
    <property type="match status" value="1"/>
</dbReference>
<comment type="PTM">
    <text evidence="9">Phosphorylated in response to DNA damage.</text>
</comment>
<evidence type="ECO:0000256" key="9">
    <source>
        <dbReference type="HAMAP-Rule" id="MF_03110"/>
    </source>
</evidence>
<feature type="region of interest" description="Disordered" evidence="10">
    <location>
        <begin position="1"/>
        <end position="164"/>
    </location>
</feature>
<dbReference type="InterPro" id="IPR018574">
    <property type="entry name" value="Structure-sp_endonuc_su_Slx4"/>
</dbReference>
<feature type="compositionally biased region" description="Polar residues" evidence="10">
    <location>
        <begin position="596"/>
        <end position="614"/>
    </location>
</feature>
<keyword evidence="5 9" id="KW-0233">DNA recombination</keyword>
<feature type="compositionally biased region" description="Low complexity" evidence="10">
    <location>
        <begin position="20"/>
        <end position="30"/>
    </location>
</feature>
<dbReference type="OrthoDB" id="5349119at2759"/>
<dbReference type="GO" id="GO:0006260">
    <property type="term" value="P:DNA replication"/>
    <property type="evidence" value="ECO:0007669"/>
    <property type="project" value="InterPro"/>
</dbReference>
<evidence type="ECO:0000313" key="11">
    <source>
        <dbReference type="EMBL" id="CEJ89233.1"/>
    </source>
</evidence>
<comment type="subunit">
    <text evidence="9">Forms a heterodimer with SLX1.</text>
</comment>
<feature type="compositionally biased region" description="Polar residues" evidence="10">
    <location>
        <begin position="524"/>
        <end position="546"/>
    </location>
</feature>
<accession>A0A0A1TG81</accession>
<comment type="subcellular location">
    <subcellularLocation>
        <location evidence="1 9">Nucleus</location>
    </subcellularLocation>
</comment>
<dbReference type="STRING" id="1531966.A0A0A1TG81"/>
<keyword evidence="6 9" id="KW-0234">DNA repair</keyword>
<comment type="similarity">
    <text evidence="2 9">Belongs to the SLX4 family.</text>
</comment>
<comment type="function">
    <text evidence="9">Regulatory subunit of the SLX1-SLX4 structure-specific endonuclease that resolves DNA secondary structures generated during DNA repair and recombination. Has endonuclease activity towards branched DNA substrates, introducing single-strand cuts in duplex DNA close to junctions with ss-DNA.</text>
</comment>
<keyword evidence="7 9" id="KW-0539">Nucleus</keyword>
<dbReference type="GO" id="GO:0006310">
    <property type="term" value="P:DNA recombination"/>
    <property type="evidence" value="ECO:0007669"/>
    <property type="project" value="UniProtKB-UniRule"/>
</dbReference>
<evidence type="ECO:0000313" key="12">
    <source>
        <dbReference type="Proteomes" id="UP000039046"/>
    </source>
</evidence>